<dbReference type="Gene3D" id="2.60.40.2070">
    <property type="match status" value="1"/>
</dbReference>
<evidence type="ECO:0000256" key="5">
    <source>
        <dbReference type="ARBA" id="ARBA00022558"/>
    </source>
</evidence>
<reference evidence="14 15" key="1">
    <citation type="submission" date="2024-04" db="EMBL/GenBank/DDBJ databases">
        <title>Biological Control Activity of Plant Growth Promoting Rhizobacteria Burkholderia pyrrocinia BX1 against Tobacco black shank Introduction Tobacco black shank (TBS) caused by the oomycete Phytophthora. nicotianae (P. nicotianae) has become a destructive soil.</title>
        <authorList>
            <person name="Liu X."/>
            <person name="Shu C."/>
        </authorList>
    </citation>
    <scope>NUCLEOTIDE SEQUENCE [LARGE SCALE GENOMIC DNA]</scope>
    <source>
        <strain evidence="14 15">BX1</strain>
    </source>
</reference>
<comment type="subcellular location">
    <subcellularLocation>
        <location evidence="1 10">Cell outer membrane</location>
        <topology evidence="1 10">Multi-pass membrane protein</topology>
    </subcellularLocation>
</comment>
<dbReference type="SUPFAM" id="SSF141729">
    <property type="entry name" value="FimD N-terminal domain-like"/>
    <property type="match status" value="1"/>
</dbReference>
<gene>
    <name evidence="14" type="ORF">WN985_29760</name>
</gene>
<dbReference type="InterPro" id="IPR025885">
    <property type="entry name" value="PapC_N"/>
</dbReference>
<evidence type="ECO:0000259" key="13">
    <source>
        <dbReference type="Pfam" id="PF13954"/>
    </source>
</evidence>
<dbReference type="InterPro" id="IPR018030">
    <property type="entry name" value="Fimbrial_membr_usher_CS"/>
</dbReference>
<feature type="signal peptide" evidence="11">
    <location>
        <begin position="1"/>
        <end position="17"/>
    </location>
</feature>
<protein>
    <submittedName>
        <fullName evidence="14">Fimbria/pilus outer membrane usher protein</fullName>
    </submittedName>
</protein>
<evidence type="ECO:0000256" key="9">
    <source>
        <dbReference type="ARBA" id="ARBA00023237"/>
    </source>
</evidence>
<keyword evidence="8 10" id="KW-0472">Membrane</keyword>
<evidence type="ECO:0000256" key="1">
    <source>
        <dbReference type="ARBA" id="ARBA00004571"/>
    </source>
</evidence>
<dbReference type="EMBL" id="CP150850">
    <property type="protein sequence ID" value="WZW56685.1"/>
    <property type="molecule type" value="Genomic_DNA"/>
</dbReference>
<dbReference type="Pfam" id="PF13954">
    <property type="entry name" value="PapC_N"/>
    <property type="match status" value="1"/>
</dbReference>
<evidence type="ECO:0000259" key="12">
    <source>
        <dbReference type="Pfam" id="PF13953"/>
    </source>
</evidence>
<dbReference type="Gene3D" id="2.60.40.2610">
    <property type="entry name" value="Outer membrane usher protein FimD, plug domain"/>
    <property type="match status" value="1"/>
</dbReference>
<keyword evidence="4" id="KW-1134">Transmembrane beta strand</keyword>
<sequence>MHAVLLGCGLLPLSVQAGQDAAVFNSEFLKIGGVPTSVDLSVFAFGNRVLPGTYVVGIRVNEESFGKETLEFVQTADDADAVPCLTRENLSRWRVNTAAFADGQQASCITLQKLIAGAQVHYDAALQELQVSVPQAAMERTARGYVPPEKLDVGETAALLNYQFNGTHDYRDARDSAWLNLRGGLNLGSWRLRKVVSYTHQRRYRGWQSPVTSAERDLIKLKARLTIGDSVTPGDIFDSFLFRGVQLQSDDAMFPDSMRGYAPTVRGIARSAALVTVRQNGYVVGSLYVPPGPFVIDDLYATPGGGDLEVTVAEAGGRVTRFVQPYSALPTMLREGRWTYNVMAGQYRDAFSGAGPRVTQLTLAHGLAGGVTGYGGMIVSNAYRAAVLGVSLNMQQFGGVALDVTRSQFPGARQGNPAGSAVRLTYAKSLPSYGTEFRMLGYRYTTDGYRSLAQAVRERARLRLNDEDRVRSQFQVSLSQRLGNMGTFYASATRQTFRSTSQANTVVQLGFSGSMRSVAWSVDYNEISMLRGSRQRQISLMLTLPLGRSNASASYQVGTDGSGQVNQQAGMFGTLLRDSNLSYSASVDKQARQDPTAYASLSYLGSKGRVGVSHTQGPRFSQSQMELSGALVADRRGVLFSQPLGETAGIVEVDGASNIAVDGNPGVRTDAEGRAVVPSLVPYRLNRIALDVSSAGSNVSLSEAVVSVAPTRGAVARAVFKADIGYQMLVRVRLPDGREAPFGGLVLDGDGKEKSVVGTGGRVFMAGLRGRGQYALKLEAGEGSHCTFELDPASRSADEIMQVNEITCRPERGQ</sequence>
<evidence type="ECO:0000256" key="8">
    <source>
        <dbReference type="ARBA" id="ARBA00023136"/>
    </source>
</evidence>
<evidence type="ECO:0000256" key="7">
    <source>
        <dbReference type="ARBA" id="ARBA00022729"/>
    </source>
</evidence>
<evidence type="ECO:0000256" key="11">
    <source>
        <dbReference type="SAM" id="SignalP"/>
    </source>
</evidence>
<dbReference type="Gene3D" id="2.60.40.3110">
    <property type="match status" value="1"/>
</dbReference>
<dbReference type="PANTHER" id="PTHR30451:SF21">
    <property type="entry name" value="FIMBRIAL USHER DOMAIN-CONTAINING PROTEIN YDET-RELATED"/>
    <property type="match status" value="1"/>
</dbReference>
<dbReference type="InterPro" id="IPR000015">
    <property type="entry name" value="Fimb_usher"/>
</dbReference>
<dbReference type="Gene3D" id="3.10.20.410">
    <property type="match status" value="1"/>
</dbReference>
<evidence type="ECO:0000256" key="3">
    <source>
        <dbReference type="ARBA" id="ARBA00022448"/>
    </source>
</evidence>
<evidence type="ECO:0000256" key="2">
    <source>
        <dbReference type="ARBA" id="ARBA00008064"/>
    </source>
</evidence>
<keyword evidence="6 10" id="KW-0812">Transmembrane</keyword>
<dbReference type="InterPro" id="IPR037224">
    <property type="entry name" value="PapC_N_sf"/>
</dbReference>
<keyword evidence="15" id="KW-1185">Reference proteome</keyword>
<evidence type="ECO:0000256" key="4">
    <source>
        <dbReference type="ARBA" id="ARBA00022452"/>
    </source>
</evidence>
<dbReference type="Pfam" id="PF13953">
    <property type="entry name" value="PapC_C"/>
    <property type="match status" value="1"/>
</dbReference>
<dbReference type="Pfam" id="PF00577">
    <property type="entry name" value="Usher"/>
    <property type="match status" value="1"/>
</dbReference>
<dbReference type="RefSeq" id="WP_342310541.1">
    <property type="nucleotide sequence ID" value="NZ_CP150850.1"/>
</dbReference>
<evidence type="ECO:0000313" key="15">
    <source>
        <dbReference type="Proteomes" id="UP001484179"/>
    </source>
</evidence>
<feature type="chain" id="PRO_5046135397" evidence="11">
    <location>
        <begin position="18"/>
        <end position="814"/>
    </location>
</feature>
<dbReference type="PANTHER" id="PTHR30451">
    <property type="entry name" value="OUTER MEMBRANE USHER PROTEIN"/>
    <property type="match status" value="1"/>
</dbReference>
<evidence type="ECO:0000256" key="10">
    <source>
        <dbReference type="RuleBase" id="RU003884"/>
    </source>
</evidence>
<evidence type="ECO:0000256" key="6">
    <source>
        <dbReference type="ARBA" id="ARBA00022692"/>
    </source>
</evidence>
<feature type="domain" description="PapC N-terminal" evidence="13">
    <location>
        <begin position="24"/>
        <end position="166"/>
    </location>
</feature>
<keyword evidence="5 10" id="KW-1029">Fimbrium biogenesis</keyword>
<dbReference type="InterPro" id="IPR042186">
    <property type="entry name" value="FimD_plug_dom"/>
</dbReference>
<keyword evidence="7 11" id="KW-0732">Signal</keyword>
<keyword evidence="3 10" id="KW-0813">Transport</keyword>
<organism evidence="14 15">
    <name type="scientific">Burkholderia pyrrocinia</name>
    <name type="common">Pseudomonas pyrrocinia</name>
    <dbReference type="NCBI Taxonomy" id="60550"/>
    <lineage>
        <taxon>Bacteria</taxon>
        <taxon>Pseudomonadati</taxon>
        <taxon>Pseudomonadota</taxon>
        <taxon>Betaproteobacteria</taxon>
        <taxon>Burkholderiales</taxon>
        <taxon>Burkholderiaceae</taxon>
        <taxon>Burkholderia</taxon>
        <taxon>Burkholderia cepacia complex</taxon>
    </lineage>
</organism>
<dbReference type="PROSITE" id="PS01151">
    <property type="entry name" value="FIMBRIAL_USHER"/>
    <property type="match status" value="1"/>
</dbReference>
<evidence type="ECO:0000313" key="14">
    <source>
        <dbReference type="EMBL" id="WZW56685.1"/>
    </source>
</evidence>
<comment type="similarity">
    <text evidence="2 10">Belongs to the fimbrial export usher family.</text>
</comment>
<dbReference type="InterPro" id="IPR043142">
    <property type="entry name" value="PapC-like_C_sf"/>
</dbReference>
<accession>A0ABZ3BN65</accession>
<dbReference type="Proteomes" id="UP001484179">
    <property type="component" value="Chromosome 2"/>
</dbReference>
<proteinExistence type="inferred from homology"/>
<keyword evidence="9 10" id="KW-0998">Cell outer membrane</keyword>
<dbReference type="InterPro" id="IPR025949">
    <property type="entry name" value="PapC-like_C"/>
</dbReference>
<feature type="domain" description="PapC-like C-terminal" evidence="12">
    <location>
        <begin position="729"/>
        <end position="791"/>
    </location>
</feature>
<name>A0ABZ3BN65_BURPY</name>